<evidence type="ECO:0000313" key="1">
    <source>
        <dbReference type="EMBL" id="CAL5064473.1"/>
    </source>
</evidence>
<dbReference type="SUPFAM" id="SSF50494">
    <property type="entry name" value="Trypsin-like serine proteases"/>
    <property type="match status" value="2"/>
</dbReference>
<dbReference type="AlphaFoldDB" id="A0ABC9EYA4"/>
<accession>A0ABC9EYA4</accession>
<proteinExistence type="predicted"/>
<name>A0ABC9EYA4_9POAL</name>
<reference evidence="1 2" key="2">
    <citation type="submission" date="2024-10" db="EMBL/GenBank/DDBJ databases">
        <authorList>
            <person name="Ryan C."/>
        </authorList>
    </citation>
    <scope>NUCLEOTIDE SEQUENCE [LARGE SCALE GENOMIC DNA]</scope>
</reference>
<dbReference type="Pfam" id="PF13365">
    <property type="entry name" value="Trypsin_2"/>
    <property type="match status" value="1"/>
</dbReference>
<dbReference type="EMBL" id="OZ075115">
    <property type="protein sequence ID" value="CAL5064473.1"/>
    <property type="molecule type" value="Genomic_DNA"/>
</dbReference>
<protein>
    <submittedName>
        <fullName evidence="1">Uncharacterized protein</fullName>
    </submittedName>
</protein>
<evidence type="ECO:0000313" key="2">
    <source>
        <dbReference type="Proteomes" id="UP001497457"/>
    </source>
</evidence>
<gene>
    <name evidence="1" type="ORF">URODEC1_LOCUS99488</name>
</gene>
<dbReference type="Proteomes" id="UP001497457">
    <property type="component" value="Chromosome 5rd"/>
</dbReference>
<organism evidence="1 2">
    <name type="scientific">Urochloa decumbens</name>
    <dbReference type="NCBI Taxonomy" id="240449"/>
    <lineage>
        <taxon>Eukaryota</taxon>
        <taxon>Viridiplantae</taxon>
        <taxon>Streptophyta</taxon>
        <taxon>Embryophyta</taxon>
        <taxon>Tracheophyta</taxon>
        <taxon>Spermatophyta</taxon>
        <taxon>Magnoliopsida</taxon>
        <taxon>Liliopsida</taxon>
        <taxon>Poales</taxon>
        <taxon>Poaceae</taxon>
        <taxon>PACMAD clade</taxon>
        <taxon>Panicoideae</taxon>
        <taxon>Panicodae</taxon>
        <taxon>Paniceae</taxon>
        <taxon>Melinidinae</taxon>
        <taxon>Urochloa</taxon>
    </lineage>
</organism>
<sequence length="503" mass="56756">MDNLGHDGEIEVFHEERAVTGYLEDYDLDYQLAVVKITSSLDVQTIPLNPAMRFLPNCGVVAVRRDISGKLMATSGKLTLDSCVTEDSELLMFSTCKLSEAWEGGPLVDFLGYFVGMNLLWGPLFLPMSIIMERLDHFKTSQQRNFFLARVKNFEMMRVGERLTDDISCPKGEYTVVPSTKVHAEVTDAPYKYQFARFEALCYPTPSKCRMILVNSCEAPFGDLFPGGVWRRLHKSGSAYRISHSVVSLASFKVSFTGRTKMFACSGFFIDWDDSHSKSASTILTSASLVRSPDGENELADDFTIEVLLPEGERREGTLIHYNLHYNVALVSVKNFRAEYPANLKHEWVNESKLVAVGRRFDSGDLMASRGKLVGWSGPLQCRMLQYSTCKITKAGIGGPVVDYKGRFVGMNFYDPKMGTPFLFCDDIVAILESFNKKGTRAEVDNFRINGDDSIGLNWWPVPRPYLRHPEDPVHDYMDEHEREILDSGCKYKYQGGVVHICK</sequence>
<reference evidence="2" key="1">
    <citation type="submission" date="2024-06" db="EMBL/GenBank/DDBJ databases">
        <authorList>
            <person name="Ryan C."/>
        </authorList>
    </citation>
    <scope>NUCLEOTIDE SEQUENCE [LARGE SCALE GENOMIC DNA]</scope>
</reference>
<keyword evidence="2" id="KW-1185">Reference proteome</keyword>
<dbReference type="Gene3D" id="2.40.10.120">
    <property type="match status" value="1"/>
</dbReference>
<dbReference type="InterPro" id="IPR009003">
    <property type="entry name" value="Peptidase_S1_PA"/>
</dbReference>
<dbReference type="PANTHER" id="PTHR18868">
    <property type="entry name" value="OS07G0665300 PROTEIN-RELATED"/>
    <property type="match status" value="1"/>
</dbReference>
<dbReference type="PANTHER" id="PTHR18868:SF38">
    <property type="entry name" value="OS01G0776500 PROTEIN"/>
    <property type="match status" value="1"/>
</dbReference>